<gene>
    <name evidence="9" type="ORF">ElP_08820</name>
</gene>
<keyword evidence="5 7" id="KW-1133">Transmembrane helix</keyword>
<feature type="transmembrane region" description="Helical" evidence="7">
    <location>
        <begin position="24"/>
        <end position="42"/>
    </location>
</feature>
<feature type="domain" description="Type II secretion system protein GspF" evidence="8">
    <location>
        <begin position="56"/>
        <end position="174"/>
    </location>
</feature>
<comment type="subcellular location">
    <subcellularLocation>
        <location evidence="1">Cell membrane</location>
        <topology evidence="1">Multi-pass membrane protein</topology>
    </subcellularLocation>
</comment>
<dbReference type="Pfam" id="PF00482">
    <property type="entry name" value="T2SSF"/>
    <property type="match status" value="2"/>
</dbReference>
<sequence>MVFVAAAAIVARLAAMTGLGFIIFLLIIFVLAAIAGAIALAVRGRSARMEPMLWVVAGAVERGLPLEAGIEACGALGGGKMRAKSLAIVRLMEQGMPLAEAFTRIPGAFPRSGLIFLRMGWDGPRLGAALRELTRRRAEWRPFHSSMAMRLAYLAWTIVVVQLVAGFLLYWVAPQLEAIFIDFGVPLPAVSRWVFSGLGSLPIPVGPLYLAVVLLQLVAMPMLTLAFLDPIEWGLWPVDRLLLKRHGATVLRALCGEVSLGRPMPEALARVASAHPSRLVRRRVRKAGARVDRGEPWARSLSAVGLIRRTDAAVLDAAGRAGNLSWALGELADGLDRRSGRRLLAWTQFLFPIAVMAVAVPVVLIALGFFLPLVTLIRSLAS</sequence>
<evidence type="ECO:0000256" key="3">
    <source>
        <dbReference type="ARBA" id="ARBA00022475"/>
    </source>
</evidence>
<feature type="domain" description="Type II secretion system protein GspF" evidence="8">
    <location>
        <begin position="251"/>
        <end position="372"/>
    </location>
</feature>
<reference evidence="9 10" key="1">
    <citation type="submission" date="2019-02" db="EMBL/GenBank/DDBJ databases">
        <title>Deep-cultivation of Planctomycetes and their phenomic and genomic characterization uncovers novel biology.</title>
        <authorList>
            <person name="Wiegand S."/>
            <person name="Jogler M."/>
            <person name="Boedeker C."/>
            <person name="Pinto D."/>
            <person name="Vollmers J."/>
            <person name="Rivas-Marin E."/>
            <person name="Kohn T."/>
            <person name="Peeters S.H."/>
            <person name="Heuer A."/>
            <person name="Rast P."/>
            <person name="Oberbeckmann S."/>
            <person name="Bunk B."/>
            <person name="Jeske O."/>
            <person name="Meyerdierks A."/>
            <person name="Storesund J.E."/>
            <person name="Kallscheuer N."/>
            <person name="Luecker S."/>
            <person name="Lage O.M."/>
            <person name="Pohl T."/>
            <person name="Merkel B.J."/>
            <person name="Hornburger P."/>
            <person name="Mueller R.-W."/>
            <person name="Bruemmer F."/>
            <person name="Labrenz M."/>
            <person name="Spormann A.M."/>
            <person name="Op den Camp H."/>
            <person name="Overmann J."/>
            <person name="Amann R."/>
            <person name="Jetten M.S.M."/>
            <person name="Mascher T."/>
            <person name="Medema M.H."/>
            <person name="Devos D.P."/>
            <person name="Kaster A.-K."/>
            <person name="Ovreas L."/>
            <person name="Rohde M."/>
            <person name="Galperin M.Y."/>
            <person name="Jogler C."/>
        </authorList>
    </citation>
    <scope>NUCLEOTIDE SEQUENCE [LARGE SCALE GENOMIC DNA]</scope>
    <source>
        <strain evidence="9 10">ElP</strain>
    </source>
</reference>
<keyword evidence="6 7" id="KW-0472">Membrane</keyword>
<comment type="similarity">
    <text evidence="2">Belongs to the GSP F family.</text>
</comment>
<evidence type="ECO:0000256" key="1">
    <source>
        <dbReference type="ARBA" id="ARBA00004651"/>
    </source>
</evidence>
<evidence type="ECO:0000313" key="9">
    <source>
        <dbReference type="EMBL" id="QDV33040.1"/>
    </source>
</evidence>
<name>A0A518GWR8_9BACT</name>
<evidence type="ECO:0000256" key="7">
    <source>
        <dbReference type="SAM" id="Phobius"/>
    </source>
</evidence>
<dbReference type="PANTHER" id="PTHR30012:SF0">
    <property type="entry name" value="TYPE II SECRETION SYSTEM PROTEIN F-RELATED"/>
    <property type="match status" value="1"/>
</dbReference>
<dbReference type="PANTHER" id="PTHR30012">
    <property type="entry name" value="GENERAL SECRETION PATHWAY PROTEIN"/>
    <property type="match status" value="1"/>
</dbReference>
<dbReference type="InterPro" id="IPR042094">
    <property type="entry name" value="T2SS_GspF_sf"/>
</dbReference>
<proteinExistence type="inferred from homology"/>
<dbReference type="Proteomes" id="UP000317835">
    <property type="component" value="Chromosome"/>
</dbReference>
<keyword evidence="10" id="KW-1185">Reference proteome</keyword>
<dbReference type="Gene3D" id="1.20.81.30">
    <property type="entry name" value="Type II secretion system (T2SS), domain F"/>
    <property type="match status" value="2"/>
</dbReference>
<evidence type="ECO:0000259" key="8">
    <source>
        <dbReference type="Pfam" id="PF00482"/>
    </source>
</evidence>
<dbReference type="KEGG" id="tpla:ElP_08820"/>
<evidence type="ECO:0000256" key="5">
    <source>
        <dbReference type="ARBA" id="ARBA00022989"/>
    </source>
</evidence>
<dbReference type="InterPro" id="IPR003004">
    <property type="entry name" value="GspF/PilC"/>
</dbReference>
<dbReference type="InterPro" id="IPR018076">
    <property type="entry name" value="T2SS_GspF_dom"/>
</dbReference>
<evidence type="ECO:0000256" key="4">
    <source>
        <dbReference type="ARBA" id="ARBA00022692"/>
    </source>
</evidence>
<evidence type="ECO:0000313" key="10">
    <source>
        <dbReference type="Proteomes" id="UP000317835"/>
    </source>
</evidence>
<dbReference type="GO" id="GO:0005886">
    <property type="term" value="C:plasma membrane"/>
    <property type="evidence" value="ECO:0007669"/>
    <property type="project" value="UniProtKB-SubCell"/>
</dbReference>
<evidence type="ECO:0000256" key="6">
    <source>
        <dbReference type="ARBA" id="ARBA00023136"/>
    </source>
</evidence>
<organism evidence="9 10">
    <name type="scientific">Tautonia plasticadhaerens</name>
    <dbReference type="NCBI Taxonomy" id="2527974"/>
    <lineage>
        <taxon>Bacteria</taxon>
        <taxon>Pseudomonadati</taxon>
        <taxon>Planctomycetota</taxon>
        <taxon>Planctomycetia</taxon>
        <taxon>Isosphaerales</taxon>
        <taxon>Isosphaeraceae</taxon>
        <taxon>Tautonia</taxon>
    </lineage>
</organism>
<protein>
    <submittedName>
        <fullName evidence="9">Type IV pilin biogenesis protein</fullName>
    </submittedName>
</protein>
<keyword evidence="4 7" id="KW-0812">Transmembrane</keyword>
<dbReference type="EMBL" id="CP036426">
    <property type="protein sequence ID" value="QDV33040.1"/>
    <property type="molecule type" value="Genomic_DNA"/>
</dbReference>
<evidence type="ECO:0000256" key="2">
    <source>
        <dbReference type="ARBA" id="ARBA00005745"/>
    </source>
</evidence>
<keyword evidence="3" id="KW-1003">Cell membrane</keyword>
<dbReference type="AlphaFoldDB" id="A0A518GWR8"/>
<feature type="transmembrane region" description="Helical" evidence="7">
    <location>
        <begin position="349"/>
        <end position="377"/>
    </location>
</feature>
<accession>A0A518GWR8</accession>
<feature type="transmembrane region" description="Helical" evidence="7">
    <location>
        <begin position="151"/>
        <end position="172"/>
    </location>
</feature>